<feature type="repeat" description="ANK" evidence="3">
    <location>
        <begin position="376"/>
        <end position="398"/>
    </location>
</feature>
<dbReference type="PROSITE" id="PS50088">
    <property type="entry name" value="ANK_REPEAT"/>
    <property type="match status" value="9"/>
</dbReference>
<reference evidence="5" key="1">
    <citation type="submission" date="2019-06" db="EMBL/GenBank/DDBJ databases">
        <authorList>
            <person name="Broberg M."/>
        </authorList>
    </citation>
    <scope>NUCLEOTIDE SEQUENCE [LARGE SCALE GENOMIC DNA]</scope>
</reference>
<dbReference type="OrthoDB" id="20872at2759"/>
<dbReference type="Pfam" id="PF12796">
    <property type="entry name" value="Ank_2"/>
    <property type="match status" value="5"/>
</dbReference>
<feature type="repeat" description="ANK" evidence="3">
    <location>
        <begin position="438"/>
        <end position="470"/>
    </location>
</feature>
<feature type="repeat" description="ANK" evidence="3">
    <location>
        <begin position="471"/>
        <end position="493"/>
    </location>
</feature>
<evidence type="ECO:0000313" key="4">
    <source>
        <dbReference type="EMBL" id="CAG9982604.1"/>
    </source>
</evidence>
<proteinExistence type="predicted"/>
<name>A0A9N9XX03_9HYPO</name>
<keyword evidence="2 3" id="KW-0040">ANK repeat</keyword>
<comment type="caution">
    <text evidence="4">The sequence shown here is derived from an EMBL/GenBank/DDBJ whole genome shotgun (WGS) entry which is preliminary data.</text>
</comment>
<evidence type="ECO:0000256" key="3">
    <source>
        <dbReference type="PROSITE-ProRule" id="PRU00023"/>
    </source>
</evidence>
<feature type="repeat" description="ANK" evidence="3">
    <location>
        <begin position="179"/>
        <end position="211"/>
    </location>
</feature>
<dbReference type="Proteomes" id="UP000754883">
    <property type="component" value="Unassembled WGS sequence"/>
</dbReference>
<feature type="repeat" description="ANK" evidence="3">
    <location>
        <begin position="212"/>
        <end position="244"/>
    </location>
</feature>
<gene>
    <name evidence="4" type="ORF">CBYS24578_00013340</name>
</gene>
<dbReference type="InterPro" id="IPR036770">
    <property type="entry name" value="Ankyrin_rpt-contain_sf"/>
</dbReference>
<dbReference type="AlphaFoldDB" id="A0A9N9XX03"/>
<dbReference type="PANTHER" id="PTHR24198:SF165">
    <property type="entry name" value="ANKYRIN REPEAT-CONTAINING PROTEIN-RELATED"/>
    <property type="match status" value="1"/>
</dbReference>
<dbReference type="InterPro" id="IPR002110">
    <property type="entry name" value="Ankyrin_rpt"/>
</dbReference>
<dbReference type="SUPFAM" id="SSF48403">
    <property type="entry name" value="Ankyrin repeat"/>
    <property type="match status" value="2"/>
</dbReference>
<organism evidence="4 5">
    <name type="scientific">Clonostachys byssicola</name>
    <dbReference type="NCBI Taxonomy" id="160290"/>
    <lineage>
        <taxon>Eukaryota</taxon>
        <taxon>Fungi</taxon>
        <taxon>Dikarya</taxon>
        <taxon>Ascomycota</taxon>
        <taxon>Pezizomycotina</taxon>
        <taxon>Sordariomycetes</taxon>
        <taxon>Hypocreomycetidae</taxon>
        <taxon>Hypocreales</taxon>
        <taxon>Bionectriaceae</taxon>
        <taxon>Clonostachys</taxon>
    </lineage>
</organism>
<accession>A0A9N9XX03</accession>
<keyword evidence="1" id="KW-0677">Repeat</keyword>
<evidence type="ECO:0000313" key="5">
    <source>
        <dbReference type="Proteomes" id="UP000754883"/>
    </source>
</evidence>
<dbReference type="EMBL" id="CABFNO020001340">
    <property type="protein sequence ID" value="CAG9982604.1"/>
    <property type="molecule type" value="Genomic_DNA"/>
</dbReference>
<evidence type="ECO:0000256" key="2">
    <source>
        <dbReference type="ARBA" id="ARBA00023043"/>
    </source>
</evidence>
<feature type="repeat" description="ANK" evidence="3">
    <location>
        <begin position="309"/>
        <end position="341"/>
    </location>
</feature>
<dbReference type="PROSITE" id="PS50297">
    <property type="entry name" value="ANK_REP_REGION"/>
    <property type="match status" value="9"/>
</dbReference>
<dbReference type="SMART" id="SM00248">
    <property type="entry name" value="ANK"/>
    <property type="match status" value="13"/>
</dbReference>
<protein>
    <submittedName>
        <fullName evidence="4">Uncharacterized protein</fullName>
    </submittedName>
</protein>
<keyword evidence="5" id="KW-1185">Reference proteome</keyword>
<dbReference type="PANTHER" id="PTHR24198">
    <property type="entry name" value="ANKYRIN REPEAT AND PROTEIN KINASE DOMAIN-CONTAINING PROTEIN"/>
    <property type="match status" value="1"/>
</dbReference>
<evidence type="ECO:0000256" key="1">
    <source>
        <dbReference type="ARBA" id="ARBA00022737"/>
    </source>
</evidence>
<reference evidence="4 5" key="2">
    <citation type="submission" date="2021-10" db="EMBL/GenBank/DDBJ databases">
        <authorList>
            <person name="Piombo E."/>
        </authorList>
    </citation>
    <scope>NUCLEOTIDE SEQUENCE [LARGE SCALE GENOMIC DNA]</scope>
</reference>
<feature type="repeat" description="ANK" evidence="3">
    <location>
        <begin position="40"/>
        <end position="72"/>
    </location>
</feature>
<dbReference type="Gene3D" id="1.25.40.20">
    <property type="entry name" value="Ankyrin repeat-containing domain"/>
    <property type="match status" value="6"/>
</dbReference>
<sequence>METSDEVDRVKMFTAARSGDLDLIKRLVQQGESLEEKEVDGRTILYLACKYGRYELVDFLLNGTSDTIASMNGPTATPAAEECIDTQKPEVAVDANGDAEATQENHDLVIRLASDVDAATGAPDAPDAPQPLTHNGSTLLNVPNIRGQTPLLVAAYKNHKKVVELLLDAGAEIDTPNNVGQTPLHAAAERGRHGIVKLLCQRGADLNSKNDNGHSLLYSALLNKHYETAELLISEGVDLNNQHEPGRTALCFSIDHGLLDIANLIIKKGANIKIGMPLRQASAKGYLEVVKELLAADITVVNQQDPNHKDQTALHAAAAGGYFDIVKLLVEAGANSKAIMNNGQMPLHLACTDGWLDIAEYLLADCPEQIHGVDCNGFTPLHLASQSGNLDLIKLLLNYDPFTVVSINESTSADQSSRSQQHPELTIVTDDVNVRNKMGWTPLHSAANSGHHDAVKLLLENGADHSISDNSGWTPLQSASFYGHTQVIELLLEQPGCEPLKADAAGRTALFIAASQGHHQIVNKLLALPVMNTDIILQRDIYNSTPLCAAMRNGYYKTAAELLKAARAPLDTKDFNGKTLAGWVRASANVQLKDMFLDTDWDGGVKNRNVSKARGFCDSYCHMCMKHVTKKDSRYWCNMCAGGSFILCKGCHYEGSTCPGPHELVKVNKCLIH</sequence>
<feature type="repeat" description="ANK" evidence="3">
    <location>
        <begin position="146"/>
        <end position="178"/>
    </location>
</feature>
<dbReference type="Pfam" id="PF00023">
    <property type="entry name" value="Ank"/>
    <property type="match status" value="1"/>
</dbReference>
<feature type="repeat" description="ANK" evidence="3">
    <location>
        <begin position="342"/>
        <end position="363"/>
    </location>
</feature>
<dbReference type="PRINTS" id="PR01415">
    <property type="entry name" value="ANKYRIN"/>
</dbReference>